<keyword evidence="3" id="KW-0119">Carbohydrate metabolism</keyword>
<dbReference type="PANTHER" id="PTHR43739">
    <property type="entry name" value="XYLOGLUCANASE (EUROFUNG)"/>
    <property type="match status" value="1"/>
</dbReference>
<dbReference type="Gene3D" id="3.40.50.1820">
    <property type="entry name" value="alpha/beta hydrolase"/>
    <property type="match status" value="1"/>
</dbReference>
<dbReference type="NCBIfam" id="NF047446">
    <property type="entry name" value="barrel_OmpL47"/>
    <property type="match status" value="1"/>
</dbReference>
<comment type="similarity">
    <text evidence="6">Belongs to the glycosyl hydrolase 74 family.</text>
</comment>
<evidence type="ECO:0000256" key="6">
    <source>
        <dbReference type="ARBA" id="ARBA00037986"/>
    </source>
</evidence>
<accession>A0ABS4DH20</accession>
<keyword evidence="2" id="KW-0378">Hydrolase</keyword>
<dbReference type="InterPro" id="IPR003386">
    <property type="entry name" value="LACT/PDAT_acylTrfase"/>
</dbReference>
<evidence type="ECO:0000256" key="2">
    <source>
        <dbReference type="ARBA" id="ARBA00022801"/>
    </source>
</evidence>
<keyword evidence="4" id="KW-0326">Glycosidase</keyword>
<dbReference type="SUPFAM" id="SSF110296">
    <property type="entry name" value="Oligoxyloglucan reducing end-specific cellobiohydrolase"/>
    <property type="match status" value="1"/>
</dbReference>
<evidence type="ECO:0000256" key="4">
    <source>
        <dbReference type="ARBA" id="ARBA00023295"/>
    </source>
</evidence>
<keyword evidence="5" id="KW-0624">Polysaccharide degradation</keyword>
<protein>
    <submittedName>
        <fullName evidence="7">Uncharacterized protein</fullName>
    </submittedName>
</protein>
<evidence type="ECO:0000256" key="3">
    <source>
        <dbReference type="ARBA" id="ARBA00023277"/>
    </source>
</evidence>
<dbReference type="EMBL" id="SIJK02000090">
    <property type="protein sequence ID" value="MBP1468741.1"/>
    <property type="molecule type" value="Genomic_DNA"/>
</dbReference>
<dbReference type="InterPro" id="IPR015943">
    <property type="entry name" value="WD40/YVTN_repeat-like_dom_sf"/>
</dbReference>
<dbReference type="InterPro" id="IPR036278">
    <property type="entry name" value="Sialidase_sf"/>
</dbReference>
<dbReference type="PANTHER" id="PTHR43739:SF2">
    <property type="entry name" value="OLIGOXYLOGLUCAN-REDUCING END-SPECIFIC XYLOGLUCANASE-RELATED"/>
    <property type="match status" value="1"/>
</dbReference>
<keyword evidence="1" id="KW-0732">Signal</keyword>
<dbReference type="SUPFAM" id="SSF53474">
    <property type="entry name" value="alpha/beta-Hydrolases"/>
    <property type="match status" value="1"/>
</dbReference>
<comment type="caution">
    <text evidence="7">The sequence shown here is derived from an EMBL/GenBank/DDBJ whole genome shotgun (WGS) entry which is preliminary data.</text>
</comment>
<sequence>MPHYAQRRTSIQLLMILVLIMPLALLPARPVAGTPTVANEVNWQSIGPWGGRVDAVAFSPNYANDQTLFAATGGGLYRSQDGAQSWDLAGLANVPVFAGLGINDVAVSPSYANDRTLLVGTWQGVFRSLDGGATWVSTSDAFNAAALAFSPDFVTDRTAVFVGSDGVFRSTNGGSSWSRVTTGLANCVYRDVVISPNFASDGSLFVACGKIYRSNDRGTSWSVLSFGQDLGAFSLAISPTFATDQTLFAAGSGSGPYRSTDGGRTWEVRYDLPGSFSDNIAISPNFAVDRTLLVAANGKLFRSRNAGNSWQPLELSIGNIDDGEGQAAFAPNYATSPVIVAASRNTNGIILSNDSGDTWTPSNQGLAALDIHALAASPDFTNDGIMLAGAGINLYRTNDRGVSWQQVLQGFVFGYNSLAFSPDFANDRTVYATSSGLLRSSDGGLTWQGVDTPPFPNSAGTAGRVEPSTTFASAVNWVVLSPGYRQDRTIYVSVSDYVGNQSGVYVSNNAGGNWRRLTTDTRVKNASILAVSPTYTADNTLLAGVWSEGIYRSTNGGGGWARVQGFPDGFTDGSVGVLVFSPDFANDQTAFAALGDQVYRSTDGGINWSQVATGPAYANAIAFSPNYASDRTVYLGTAAPIIATGDVYRSTDNGASWAPFTPALDRGRIRTLATVGSEPQLFAGTDSGVYRLSETPAQASSVSGTIRNQRGELLNDVEVTITPVDQREEPRVLRTVDGVYGVTNLIAGKAYIVRPRQADYYFDPPSGVIASANGQITFDFTGTIGRRPLIFLHGVLGSSLDIYSTNGLRMTEVFPSRIQPFTANDLALDLNSNSFRNIKANAPIWNVLGRDVYGDMISMLTNGANGFVEYKIDGDPARRTLAGCQYEEQRNNNPTLFVFAYDWRLSNEVNAARLDEYVQCIRKFYGASARVNLLTHSMGGLVARRFIIEHPDAVDQVMNVAPPFVGAPQAISSILFGELLWWGGIGATTYKDLVENFPGPHELLPSRAYFELNEFVFNETEWDANENGRYDGWYTYGQLVNMFSVQKDRSLPGANNVIFHNYRGGPLNLSQDVWSDELTGIEYIHVAGLQSRDATPGSYQAAFNGVCATSLLDGTKTCVGFPDLQATYTSGDGTVPIVSALRSNGVKDLNAPAATTIVCTPRAGWFGRDDNDWVKHAFLMHNTDIQAIAAAFFRGRELPLEGNCRKFRRGEAAPPPLAVENASAPAFYLRLTNTEAVTISNSFGETITFGDEPSGYMRGVDSLNLGSIVQEFILTPGPTYSVTVQIGDGPIALDLTRGTGASRDLARRYRDLDLPAGTLATLVIDADEPLDLRYDSVGDGIADKIIDPAADLIGSAADDRSGPEIAVQVTGPLNAQQVTLTATDAGSGVKRLYYSLNGTTFVPYTAPLTINSLKHSVIYAFADDQAANRSSIITITLSQSVYLPLIQR</sequence>
<keyword evidence="8" id="KW-1185">Reference proteome</keyword>
<dbReference type="Gene3D" id="2.130.10.10">
    <property type="entry name" value="YVTN repeat-like/Quinoprotein amine dehydrogenase"/>
    <property type="match status" value="5"/>
</dbReference>
<evidence type="ECO:0000256" key="1">
    <source>
        <dbReference type="ARBA" id="ARBA00022729"/>
    </source>
</evidence>
<dbReference type="RefSeq" id="WP_135481796.1">
    <property type="nucleotide sequence ID" value="NZ_SIJK02000090.1"/>
</dbReference>
<dbReference type="SUPFAM" id="SSF50939">
    <property type="entry name" value="Sialidases"/>
    <property type="match status" value="1"/>
</dbReference>
<dbReference type="CDD" id="cd15482">
    <property type="entry name" value="Sialidase_non-viral"/>
    <property type="match status" value="2"/>
</dbReference>
<evidence type="ECO:0000256" key="5">
    <source>
        <dbReference type="ARBA" id="ARBA00023326"/>
    </source>
</evidence>
<dbReference type="InterPro" id="IPR052025">
    <property type="entry name" value="Xyloglucanase_GH74"/>
</dbReference>
<organism evidence="7 8">
    <name type="scientific">Candidatus Chloroploca mongolica</name>
    <dbReference type="NCBI Taxonomy" id="2528176"/>
    <lineage>
        <taxon>Bacteria</taxon>
        <taxon>Bacillati</taxon>
        <taxon>Chloroflexota</taxon>
        <taxon>Chloroflexia</taxon>
        <taxon>Chloroflexales</taxon>
        <taxon>Chloroflexineae</taxon>
        <taxon>Oscillochloridaceae</taxon>
        <taxon>Candidatus Chloroploca</taxon>
    </lineage>
</organism>
<dbReference type="InterPro" id="IPR029058">
    <property type="entry name" value="AB_hydrolase_fold"/>
</dbReference>
<name>A0ABS4DH20_9CHLR</name>
<dbReference type="InterPro" id="IPR058094">
    <property type="entry name" value="Ig-like_OmpL47-like"/>
</dbReference>
<proteinExistence type="inferred from homology"/>
<reference evidence="7 8" key="1">
    <citation type="submission" date="2021-03" db="EMBL/GenBank/DDBJ databases">
        <authorList>
            <person name="Grouzdev D.S."/>
        </authorList>
    </citation>
    <scope>NUCLEOTIDE SEQUENCE [LARGE SCALE GENOMIC DNA]</scope>
    <source>
        <strain evidence="7 8">M50-1</strain>
    </source>
</reference>
<evidence type="ECO:0000313" key="8">
    <source>
        <dbReference type="Proteomes" id="UP001193081"/>
    </source>
</evidence>
<gene>
    <name evidence="7" type="ORF">EYB53_023705</name>
</gene>
<evidence type="ECO:0000313" key="7">
    <source>
        <dbReference type="EMBL" id="MBP1468741.1"/>
    </source>
</evidence>
<dbReference type="Pfam" id="PF02450">
    <property type="entry name" value="LCAT"/>
    <property type="match status" value="1"/>
</dbReference>
<dbReference type="Proteomes" id="UP001193081">
    <property type="component" value="Unassembled WGS sequence"/>
</dbReference>